<proteinExistence type="predicted"/>
<evidence type="ECO:0000313" key="1">
    <source>
        <dbReference type="EMBL" id="MPC64879.1"/>
    </source>
</evidence>
<evidence type="ECO:0008006" key="3">
    <source>
        <dbReference type="Google" id="ProtNLM"/>
    </source>
</evidence>
<dbReference type="OrthoDB" id="6783302at2759"/>
<keyword evidence="2" id="KW-1185">Reference proteome</keyword>
<protein>
    <recommendedName>
        <fullName evidence="3">HTH psq-type domain-containing protein</fullName>
    </recommendedName>
</protein>
<evidence type="ECO:0000313" key="2">
    <source>
        <dbReference type="Proteomes" id="UP000324222"/>
    </source>
</evidence>
<dbReference type="AlphaFoldDB" id="A0A5B7H4W9"/>
<dbReference type="Proteomes" id="UP000324222">
    <property type="component" value="Unassembled WGS sequence"/>
</dbReference>
<gene>
    <name evidence="1" type="ORF">E2C01_059001</name>
</gene>
<comment type="caution">
    <text evidence="1">The sequence shown here is derived from an EMBL/GenBank/DDBJ whole genome shotgun (WGS) entry which is preliminary data.</text>
</comment>
<reference evidence="1 2" key="1">
    <citation type="submission" date="2019-05" db="EMBL/GenBank/DDBJ databases">
        <title>Another draft genome of Portunus trituberculatus and its Hox gene families provides insights of decapod evolution.</title>
        <authorList>
            <person name="Jeong J.-H."/>
            <person name="Song I."/>
            <person name="Kim S."/>
            <person name="Choi T."/>
            <person name="Kim D."/>
            <person name="Ryu S."/>
            <person name="Kim W."/>
        </authorList>
    </citation>
    <scope>NUCLEOTIDE SEQUENCE [LARGE SCALE GENOMIC DNA]</scope>
    <source>
        <tissue evidence="1">Muscle</tissue>
    </source>
</reference>
<accession>A0A5B7H4W9</accession>
<organism evidence="1 2">
    <name type="scientific">Portunus trituberculatus</name>
    <name type="common">Swimming crab</name>
    <name type="synonym">Neptunus trituberculatus</name>
    <dbReference type="NCBI Taxonomy" id="210409"/>
    <lineage>
        <taxon>Eukaryota</taxon>
        <taxon>Metazoa</taxon>
        <taxon>Ecdysozoa</taxon>
        <taxon>Arthropoda</taxon>
        <taxon>Crustacea</taxon>
        <taxon>Multicrustacea</taxon>
        <taxon>Malacostraca</taxon>
        <taxon>Eumalacostraca</taxon>
        <taxon>Eucarida</taxon>
        <taxon>Decapoda</taxon>
        <taxon>Pleocyemata</taxon>
        <taxon>Brachyura</taxon>
        <taxon>Eubrachyura</taxon>
        <taxon>Portunoidea</taxon>
        <taxon>Portunidae</taxon>
        <taxon>Portuninae</taxon>
        <taxon>Portunus</taxon>
    </lineage>
</organism>
<dbReference type="EMBL" id="VSRR010022680">
    <property type="protein sequence ID" value="MPC64879.1"/>
    <property type="molecule type" value="Genomic_DNA"/>
</dbReference>
<name>A0A5B7H4W9_PORTR</name>
<sequence length="77" mass="8305">MAPLRSLHFILANAPKCPTPSTPCAAKKRKVLSLAQKMEVIESVEGSLGWTKAVKKFGLHKARQDAGQNQAKCADVC</sequence>